<feature type="compositionally biased region" description="Basic and acidic residues" evidence="1">
    <location>
        <begin position="481"/>
        <end position="498"/>
    </location>
</feature>
<proteinExistence type="predicted"/>
<feature type="region of interest" description="Disordered" evidence="1">
    <location>
        <begin position="428"/>
        <end position="451"/>
    </location>
</feature>
<keyword evidence="3" id="KW-1185">Reference proteome</keyword>
<name>A0A835F961_9POAL</name>
<dbReference type="AlphaFoldDB" id="A0A835F961"/>
<evidence type="ECO:0000313" key="3">
    <source>
        <dbReference type="Proteomes" id="UP000636709"/>
    </source>
</evidence>
<evidence type="ECO:0000313" key="2">
    <source>
        <dbReference type="EMBL" id="KAF8732094.1"/>
    </source>
</evidence>
<reference evidence="2" key="1">
    <citation type="submission" date="2020-07" db="EMBL/GenBank/DDBJ databases">
        <title>Genome sequence and genetic diversity analysis of an under-domesticated orphan crop, white fonio (Digitaria exilis).</title>
        <authorList>
            <person name="Bennetzen J.L."/>
            <person name="Chen S."/>
            <person name="Ma X."/>
            <person name="Wang X."/>
            <person name="Yssel A.E.J."/>
            <person name="Chaluvadi S.R."/>
            <person name="Johnson M."/>
            <person name="Gangashetty P."/>
            <person name="Hamidou F."/>
            <person name="Sanogo M.D."/>
            <person name="Zwaenepoel A."/>
            <person name="Wallace J."/>
            <person name="Van De Peer Y."/>
            <person name="Van Deynze A."/>
        </authorList>
    </citation>
    <scope>NUCLEOTIDE SEQUENCE</scope>
    <source>
        <tissue evidence="2">Leaves</tissue>
    </source>
</reference>
<sequence>MLATRHHATELVPSIVVARQQLAGPNCRDPSVPTMSDCGVRLLGPPDIVVFRNIHGRRPIVAGSYYNQPGYLRPRFEPSPRLQDLIVCEPLTRRHKVIPPPKPPVLYWSATAILLDGCGEEGGCGVIDIRLHPRLHVHLEQLLLLLARVLRDMGFVSGRYYWQYGGEATVIALDQSALEFSSFVLPNSEDCRMVILTVGRDREARLVVDGPGNILKIFARLKDGASGKDAEEWALDKMIQLTGVMLGLPQLWFFDLTCYQPEDAGMVRILGYSGGGQPRRRCTQLTDSVAAAPSLYAVADTFGRGLSHRQRHRTGRVSGRVHRIASPHWSCTTLPSAKCRVPIVRALCSDMAWGPHARAQQKREKTSELVQVAVTAAPPQLLAAQIRGGGAGGPEKLAVYTGDESTHAHQHLAVVLIVDEKGRRSFAANSTVPASTPARRGGDVEFGRTSRPCRREPEMADACYLYELSEGAVTLIYHGRQRELESRRPSADSREQGRKGWRGLSVCGGAGEMASSAADRTSGWGSMDRERDGE</sequence>
<gene>
    <name evidence="2" type="ORF">HU200_016055</name>
</gene>
<protein>
    <submittedName>
        <fullName evidence="2">Uncharacterized protein</fullName>
    </submittedName>
</protein>
<evidence type="ECO:0000256" key="1">
    <source>
        <dbReference type="SAM" id="MobiDB-lite"/>
    </source>
</evidence>
<organism evidence="2 3">
    <name type="scientific">Digitaria exilis</name>
    <dbReference type="NCBI Taxonomy" id="1010633"/>
    <lineage>
        <taxon>Eukaryota</taxon>
        <taxon>Viridiplantae</taxon>
        <taxon>Streptophyta</taxon>
        <taxon>Embryophyta</taxon>
        <taxon>Tracheophyta</taxon>
        <taxon>Spermatophyta</taxon>
        <taxon>Magnoliopsida</taxon>
        <taxon>Liliopsida</taxon>
        <taxon>Poales</taxon>
        <taxon>Poaceae</taxon>
        <taxon>PACMAD clade</taxon>
        <taxon>Panicoideae</taxon>
        <taxon>Panicodae</taxon>
        <taxon>Paniceae</taxon>
        <taxon>Anthephorinae</taxon>
        <taxon>Digitaria</taxon>
    </lineage>
</organism>
<dbReference type="Proteomes" id="UP000636709">
    <property type="component" value="Unassembled WGS sequence"/>
</dbReference>
<dbReference type="EMBL" id="JACEFO010001605">
    <property type="protein sequence ID" value="KAF8732094.1"/>
    <property type="molecule type" value="Genomic_DNA"/>
</dbReference>
<feature type="region of interest" description="Disordered" evidence="1">
    <location>
        <begin position="481"/>
        <end position="534"/>
    </location>
</feature>
<feature type="compositionally biased region" description="Basic and acidic residues" evidence="1">
    <location>
        <begin position="440"/>
        <end position="451"/>
    </location>
</feature>
<accession>A0A835F961</accession>
<comment type="caution">
    <text evidence="2">The sequence shown here is derived from an EMBL/GenBank/DDBJ whole genome shotgun (WGS) entry which is preliminary data.</text>
</comment>
<dbReference type="PANTHER" id="PTHR33207">
    <property type="entry name" value="F-BOX DOMAIN CONTAINING PROTEIN-RELATED"/>
    <property type="match status" value="1"/>
</dbReference>